<organism evidence="1 2">
    <name type="scientific">Puccinia sorghi</name>
    <dbReference type="NCBI Taxonomy" id="27349"/>
    <lineage>
        <taxon>Eukaryota</taxon>
        <taxon>Fungi</taxon>
        <taxon>Dikarya</taxon>
        <taxon>Basidiomycota</taxon>
        <taxon>Pucciniomycotina</taxon>
        <taxon>Pucciniomycetes</taxon>
        <taxon>Pucciniales</taxon>
        <taxon>Pucciniaceae</taxon>
        <taxon>Puccinia</taxon>
    </lineage>
</organism>
<proteinExistence type="predicted"/>
<dbReference type="EMBL" id="LAVV01011418">
    <property type="protein sequence ID" value="KNZ47802.1"/>
    <property type="molecule type" value="Genomic_DNA"/>
</dbReference>
<evidence type="ECO:0000313" key="2">
    <source>
        <dbReference type="Proteomes" id="UP000037035"/>
    </source>
</evidence>
<dbReference type="Proteomes" id="UP000037035">
    <property type="component" value="Unassembled WGS sequence"/>
</dbReference>
<accession>A0A0L6UHR4</accession>
<dbReference type="VEuPathDB" id="FungiDB:VP01_6129g1"/>
<keyword evidence="2" id="KW-1185">Reference proteome</keyword>
<dbReference type="AlphaFoldDB" id="A0A0L6UHR4"/>
<feature type="non-terminal residue" evidence="1">
    <location>
        <position position="163"/>
    </location>
</feature>
<comment type="caution">
    <text evidence="1">The sequence shown here is derived from an EMBL/GenBank/DDBJ whole genome shotgun (WGS) entry which is preliminary data.</text>
</comment>
<reference evidence="1 2" key="1">
    <citation type="submission" date="2015-08" db="EMBL/GenBank/DDBJ databases">
        <title>Next Generation Sequencing and Analysis of the Genome of Puccinia sorghi L Schw, the Causal Agent of Maize Common Rust.</title>
        <authorList>
            <person name="Rochi L."/>
            <person name="Burguener G."/>
            <person name="Darino M."/>
            <person name="Turjanski A."/>
            <person name="Kreff E."/>
            <person name="Dieguez M.J."/>
            <person name="Sacco F."/>
        </authorList>
    </citation>
    <scope>NUCLEOTIDE SEQUENCE [LARGE SCALE GENOMIC DNA]</scope>
    <source>
        <strain evidence="1 2">RO10H11247</strain>
    </source>
</reference>
<gene>
    <name evidence="1" type="ORF">VP01_6129g1</name>
</gene>
<protein>
    <submittedName>
        <fullName evidence="1">Uncharacterized protein</fullName>
    </submittedName>
</protein>
<evidence type="ECO:0000313" key="1">
    <source>
        <dbReference type="EMBL" id="KNZ47802.1"/>
    </source>
</evidence>
<sequence>MRSPMKRLSANSKSIEMPTLNKEFRIQRIGCLNSTHFNDPFKFQPSQTSLPQTNPKLQQGNHQVLKSWKIKGRKKTRKRIVVPYISKFLNVKYNGHCSFWVVSYFLGHGHDHLAVRNKLYEDTKERDKLYKDKILSWILWYFQLDVTTAGDLIANTFKAPVLF</sequence>
<name>A0A0L6UHR4_9BASI</name>